<dbReference type="AlphaFoldDB" id="A0A2T0BHM5"/>
<comment type="caution">
    <text evidence="6">The sequence shown here is derived from an EMBL/GenBank/DDBJ whole genome shotgun (WGS) entry which is preliminary data.</text>
</comment>
<comment type="subcellular location">
    <subcellularLocation>
        <location evidence="1">Membrane</location>
        <topology evidence="1">Multi-pass membrane protein</topology>
    </subcellularLocation>
</comment>
<feature type="transmembrane region" description="Helical" evidence="5">
    <location>
        <begin position="99"/>
        <end position="117"/>
    </location>
</feature>
<dbReference type="CDD" id="cd16914">
    <property type="entry name" value="EcfT"/>
    <property type="match status" value="1"/>
</dbReference>
<gene>
    <name evidence="6" type="primary">ecfT_2</name>
    <name evidence="6" type="ORF">CLVI_09460</name>
</gene>
<dbReference type="PROSITE" id="PS51257">
    <property type="entry name" value="PROKAR_LIPOPROTEIN"/>
    <property type="match status" value="1"/>
</dbReference>
<feature type="transmembrane region" description="Helical" evidence="5">
    <location>
        <begin position="230"/>
        <end position="249"/>
    </location>
</feature>
<feature type="transmembrane region" description="Helical" evidence="5">
    <location>
        <begin position="269"/>
        <end position="288"/>
    </location>
</feature>
<sequence>MEDKKFEDSFSSYHPIINFIYFLGVISCSMFFMHPVFLGISIISAMSYSFYLKGMKAIKFNLLYMIPTLLFVALINPIFNHEGMTILLYINKNALTLEAVTYGVASGIMFISVLIWFSSYNVIMTSDKFMYIFGRIIPSTSLIISMVLRFVPRFKRQIKVISDGQKSIGKDVTNGNVFQRTNHGIRILSILTTWSLENSFETADSMKARGYGLKGRTSFSPFKFSKRDRIALIILLILIGTVIMGGVYGENSIDYFPSIIVKPIESFSIYVYTSYLILCIFPIIINIWEEIKWKLLK</sequence>
<evidence type="ECO:0000256" key="3">
    <source>
        <dbReference type="ARBA" id="ARBA00022989"/>
    </source>
</evidence>
<dbReference type="EMBL" id="PVXQ01000007">
    <property type="protein sequence ID" value="PRR83399.1"/>
    <property type="molecule type" value="Genomic_DNA"/>
</dbReference>
<evidence type="ECO:0000256" key="1">
    <source>
        <dbReference type="ARBA" id="ARBA00004141"/>
    </source>
</evidence>
<keyword evidence="3 5" id="KW-1133">Transmembrane helix</keyword>
<reference evidence="6 7" key="1">
    <citation type="submission" date="2018-03" db="EMBL/GenBank/DDBJ databases">
        <title>Genome sequence of Clostridium vincentii DSM 10228.</title>
        <authorList>
            <person name="Poehlein A."/>
            <person name="Daniel R."/>
        </authorList>
    </citation>
    <scope>NUCLEOTIDE SEQUENCE [LARGE SCALE GENOMIC DNA]</scope>
    <source>
        <strain evidence="6 7">DSM 10228</strain>
    </source>
</reference>
<evidence type="ECO:0000313" key="7">
    <source>
        <dbReference type="Proteomes" id="UP000239471"/>
    </source>
</evidence>
<dbReference type="OrthoDB" id="2039442at2"/>
<name>A0A2T0BHM5_9CLOT</name>
<dbReference type="InterPro" id="IPR003339">
    <property type="entry name" value="ABC/ECF_trnsptr_transmembrane"/>
</dbReference>
<keyword evidence="7" id="KW-1185">Reference proteome</keyword>
<dbReference type="GO" id="GO:0005886">
    <property type="term" value="C:plasma membrane"/>
    <property type="evidence" value="ECO:0007669"/>
    <property type="project" value="UniProtKB-ARBA"/>
</dbReference>
<feature type="transmembrane region" description="Helical" evidence="5">
    <location>
        <begin position="20"/>
        <end position="50"/>
    </location>
</feature>
<dbReference type="Proteomes" id="UP000239471">
    <property type="component" value="Unassembled WGS sequence"/>
</dbReference>
<accession>A0A2T0BHM5</accession>
<proteinExistence type="predicted"/>
<evidence type="ECO:0000256" key="5">
    <source>
        <dbReference type="SAM" id="Phobius"/>
    </source>
</evidence>
<protein>
    <submittedName>
        <fullName evidence="6">Energy-coupling factor transporter transmembrane protein EcfT</fullName>
    </submittedName>
</protein>
<evidence type="ECO:0000256" key="4">
    <source>
        <dbReference type="ARBA" id="ARBA00023136"/>
    </source>
</evidence>
<organism evidence="6 7">
    <name type="scientific">Clostridium vincentii</name>
    <dbReference type="NCBI Taxonomy" id="52704"/>
    <lineage>
        <taxon>Bacteria</taxon>
        <taxon>Bacillati</taxon>
        <taxon>Bacillota</taxon>
        <taxon>Clostridia</taxon>
        <taxon>Eubacteriales</taxon>
        <taxon>Clostridiaceae</taxon>
        <taxon>Clostridium</taxon>
    </lineage>
</organism>
<dbReference type="RefSeq" id="WP_106058973.1">
    <property type="nucleotide sequence ID" value="NZ_PVXQ01000007.1"/>
</dbReference>
<evidence type="ECO:0000256" key="2">
    <source>
        <dbReference type="ARBA" id="ARBA00022692"/>
    </source>
</evidence>
<keyword evidence="4 5" id="KW-0472">Membrane</keyword>
<keyword evidence="2 5" id="KW-0812">Transmembrane</keyword>
<evidence type="ECO:0000313" key="6">
    <source>
        <dbReference type="EMBL" id="PRR83399.1"/>
    </source>
</evidence>
<feature type="transmembrane region" description="Helical" evidence="5">
    <location>
        <begin position="62"/>
        <end position="79"/>
    </location>
</feature>
<feature type="transmembrane region" description="Helical" evidence="5">
    <location>
        <begin position="129"/>
        <end position="151"/>
    </location>
</feature>